<comment type="subcellular location">
    <subcellularLocation>
        <location evidence="2 14">Cell inner membrane</location>
    </subcellularLocation>
</comment>
<keyword evidence="6 14" id="KW-0808">Transferase</keyword>
<evidence type="ECO:0000259" key="16">
    <source>
        <dbReference type="PROSITE" id="PS50885"/>
    </source>
</evidence>
<keyword evidence="3 14" id="KW-1003">Cell membrane</keyword>
<dbReference type="Pfam" id="PF00512">
    <property type="entry name" value="HisKA"/>
    <property type="match status" value="1"/>
</dbReference>
<evidence type="ECO:0000256" key="6">
    <source>
        <dbReference type="ARBA" id="ARBA00022679"/>
    </source>
</evidence>
<dbReference type="SUPFAM" id="SSF47384">
    <property type="entry name" value="Homodimeric domain of signal transducing histidine kinase"/>
    <property type="match status" value="1"/>
</dbReference>
<keyword evidence="9 14" id="KW-0418">Kinase</keyword>
<comment type="function">
    <text evidence="14">Member of a two-component regulatory system.</text>
</comment>
<dbReference type="GO" id="GO:0005886">
    <property type="term" value="C:plasma membrane"/>
    <property type="evidence" value="ECO:0007669"/>
    <property type="project" value="UniProtKB-SubCell"/>
</dbReference>
<dbReference type="PROSITE" id="PS50109">
    <property type="entry name" value="HIS_KIN"/>
    <property type="match status" value="1"/>
</dbReference>
<evidence type="ECO:0000256" key="10">
    <source>
        <dbReference type="ARBA" id="ARBA00022840"/>
    </source>
</evidence>
<dbReference type="AlphaFoldDB" id="A0A5B8RVM2"/>
<dbReference type="EC" id="2.7.13.3" evidence="14"/>
<dbReference type="PANTHER" id="PTHR45436:SF9">
    <property type="entry name" value="SENSOR PROTEIN"/>
    <property type="match status" value="1"/>
</dbReference>
<keyword evidence="12 14" id="KW-0902">Two-component regulatory system</keyword>
<dbReference type="Gene3D" id="6.10.340.10">
    <property type="match status" value="1"/>
</dbReference>
<dbReference type="InterPro" id="IPR050428">
    <property type="entry name" value="TCS_sensor_his_kinase"/>
</dbReference>
<keyword evidence="5" id="KW-0597">Phosphoprotein</keyword>
<proteinExistence type="predicted"/>
<dbReference type="PROSITE" id="PS50885">
    <property type="entry name" value="HAMP"/>
    <property type="match status" value="1"/>
</dbReference>
<evidence type="ECO:0000256" key="3">
    <source>
        <dbReference type="ARBA" id="ARBA00022475"/>
    </source>
</evidence>
<dbReference type="InterPro" id="IPR006290">
    <property type="entry name" value="CztS_silS_copS"/>
</dbReference>
<evidence type="ECO:0000313" key="18">
    <source>
        <dbReference type="Proteomes" id="UP000321199"/>
    </source>
</evidence>
<dbReference type="CDD" id="cd00082">
    <property type="entry name" value="HisKA"/>
    <property type="match status" value="1"/>
</dbReference>
<dbReference type="GO" id="GO:0005524">
    <property type="term" value="F:ATP binding"/>
    <property type="evidence" value="ECO:0007669"/>
    <property type="project" value="UniProtKB-KW"/>
</dbReference>
<dbReference type="EMBL" id="CP042344">
    <property type="protein sequence ID" value="QEA12285.1"/>
    <property type="molecule type" value="Genomic_DNA"/>
</dbReference>
<evidence type="ECO:0000256" key="11">
    <source>
        <dbReference type="ARBA" id="ARBA00022989"/>
    </source>
</evidence>
<evidence type="ECO:0000313" key="17">
    <source>
        <dbReference type="EMBL" id="QEA12285.1"/>
    </source>
</evidence>
<dbReference type="KEGG" id="cof:FOZ74_04100"/>
<keyword evidence="10 14" id="KW-0067">ATP-binding</keyword>
<dbReference type="InterPro" id="IPR036890">
    <property type="entry name" value="HATPase_C_sf"/>
</dbReference>
<organism evidence="17 18">
    <name type="scientific">Comamonas flocculans</name>
    <dbReference type="NCBI Taxonomy" id="2597701"/>
    <lineage>
        <taxon>Bacteria</taxon>
        <taxon>Pseudomonadati</taxon>
        <taxon>Pseudomonadota</taxon>
        <taxon>Betaproteobacteria</taxon>
        <taxon>Burkholderiales</taxon>
        <taxon>Comamonadaceae</taxon>
        <taxon>Comamonas</taxon>
    </lineage>
</organism>
<dbReference type="SMART" id="SM00387">
    <property type="entry name" value="HATPase_c"/>
    <property type="match status" value="1"/>
</dbReference>
<name>A0A5B8RVM2_9BURK</name>
<dbReference type="SMART" id="SM00388">
    <property type="entry name" value="HisKA"/>
    <property type="match status" value="1"/>
</dbReference>
<sequence>MRFARLSSLGGRLSIWLALQSLAGLTAVCAAVYIATLLGFETQQVSTLQEKEAQVRHILSEASIAADPDALRHALDDVLVGHRDLSLTLQRADGALLYGRPVTTATGTTSTRLRVFTADLTGAPKGVLTAELALNTLSDRILLRRIGVTLALAALIGAALVSAGGYVLVRRGLRPMRELVEQTRRLTADTLHRRFDGSAQPDELEPLVAQFNDLLARLQRAYEQSEAFNADVAHELNTPLSNLITGTELALRRIRSEQELRDLLGENLEELQRMSSIVQDMLFLSRADCGALARRTPVPSLAALVGKIAEYHETIFAERDLRLSIDGDAQGEFDQPLIERAVSNLLSNAAQYAEHGSLVRVEIAERNDRVNLQVTNQGTPIAREQLPRLFDRFYRIDDSRAGATRHHGLGLAIVAAIARMHDGSATAHSNDDQIMVTVDLG</sequence>
<dbReference type="SUPFAM" id="SSF55874">
    <property type="entry name" value="ATPase domain of HSP90 chaperone/DNA topoisomerase II/histidine kinase"/>
    <property type="match status" value="1"/>
</dbReference>
<feature type="domain" description="HAMP" evidence="16">
    <location>
        <begin position="170"/>
        <end position="223"/>
    </location>
</feature>
<dbReference type="NCBIfam" id="TIGR01386">
    <property type="entry name" value="cztS_silS_copS"/>
    <property type="match status" value="1"/>
</dbReference>
<keyword evidence="4 14" id="KW-0997">Cell inner membrane</keyword>
<dbReference type="InterPro" id="IPR004358">
    <property type="entry name" value="Sig_transdc_His_kin-like_C"/>
</dbReference>
<protein>
    <recommendedName>
        <fullName evidence="14">Sensor protein</fullName>
        <ecNumber evidence="14">2.7.13.3</ecNumber>
    </recommendedName>
</protein>
<keyword evidence="8 14" id="KW-0547">Nucleotide-binding</keyword>
<feature type="domain" description="Histidine kinase" evidence="15">
    <location>
        <begin position="231"/>
        <end position="441"/>
    </location>
</feature>
<feature type="transmembrane region" description="Helical" evidence="14">
    <location>
        <begin position="146"/>
        <end position="169"/>
    </location>
</feature>
<dbReference type="Pfam" id="PF00672">
    <property type="entry name" value="HAMP"/>
    <property type="match status" value="1"/>
</dbReference>
<evidence type="ECO:0000256" key="1">
    <source>
        <dbReference type="ARBA" id="ARBA00000085"/>
    </source>
</evidence>
<dbReference type="CDD" id="cd06225">
    <property type="entry name" value="HAMP"/>
    <property type="match status" value="1"/>
</dbReference>
<evidence type="ECO:0000256" key="9">
    <source>
        <dbReference type="ARBA" id="ARBA00022777"/>
    </source>
</evidence>
<dbReference type="Gene3D" id="1.10.287.130">
    <property type="match status" value="1"/>
</dbReference>
<accession>A0A5B8RVM2</accession>
<dbReference type="SMART" id="SM00304">
    <property type="entry name" value="HAMP"/>
    <property type="match status" value="1"/>
</dbReference>
<evidence type="ECO:0000259" key="15">
    <source>
        <dbReference type="PROSITE" id="PS50109"/>
    </source>
</evidence>
<reference evidence="17 18" key="1">
    <citation type="submission" date="2019-07" db="EMBL/GenBank/DDBJ databases">
        <title>Complete genome sequence of Comamonas sp. NLF 7-7 isolated from livestock.</title>
        <authorList>
            <person name="Kim D.H."/>
            <person name="Kim J.G."/>
        </authorList>
    </citation>
    <scope>NUCLEOTIDE SEQUENCE [LARGE SCALE GENOMIC DNA]</scope>
    <source>
        <strain evidence="17 18">NLF 7-7</strain>
    </source>
</reference>
<keyword evidence="18" id="KW-1185">Reference proteome</keyword>
<dbReference type="Pfam" id="PF02518">
    <property type="entry name" value="HATPase_c"/>
    <property type="match status" value="1"/>
</dbReference>
<evidence type="ECO:0000256" key="4">
    <source>
        <dbReference type="ARBA" id="ARBA00022519"/>
    </source>
</evidence>
<dbReference type="InterPro" id="IPR036097">
    <property type="entry name" value="HisK_dim/P_sf"/>
</dbReference>
<evidence type="ECO:0000256" key="5">
    <source>
        <dbReference type="ARBA" id="ARBA00022553"/>
    </source>
</evidence>
<keyword evidence="7 14" id="KW-0812">Transmembrane</keyword>
<dbReference type="GO" id="GO:0000155">
    <property type="term" value="F:phosphorelay sensor kinase activity"/>
    <property type="evidence" value="ECO:0007669"/>
    <property type="project" value="InterPro"/>
</dbReference>
<dbReference type="InterPro" id="IPR003661">
    <property type="entry name" value="HisK_dim/P_dom"/>
</dbReference>
<dbReference type="InterPro" id="IPR003594">
    <property type="entry name" value="HATPase_dom"/>
</dbReference>
<comment type="catalytic activity">
    <reaction evidence="1 14">
        <text>ATP + protein L-histidine = ADP + protein N-phospho-L-histidine.</text>
        <dbReference type="EC" id="2.7.13.3"/>
    </reaction>
</comment>
<evidence type="ECO:0000256" key="8">
    <source>
        <dbReference type="ARBA" id="ARBA00022741"/>
    </source>
</evidence>
<evidence type="ECO:0000256" key="14">
    <source>
        <dbReference type="RuleBase" id="RU364088"/>
    </source>
</evidence>
<dbReference type="PANTHER" id="PTHR45436">
    <property type="entry name" value="SENSOR HISTIDINE KINASE YKOH"/>
    <property type="match status" value="1"/>
</dbReference>
<evidence type="ECO:0000256" key="2">
    <source>
        <dbReference type="ARBA" id="ARBA00004533"/>
    </source>
</evidence>
<dbReference type="OrthoDB" id="9786919at2"/>
<dbReference type="PRINTS" id="PR00344">
    <property type="entry name" value="BCTRLSENSOR"/>
</dbReference>
<dbReference type="Gene3D" id="3.30.565.10">
    <property type="entry name" value="Histidine kinase-like ATPase, C-terminal domain"/>
    <property type="match status" value="1"/>
</dbReference>
<dbReference type="SUPFAM" id="SSF158472">
    <property type="entry name" value="HAMP domain-like"/>
    <property type="match status" value="1"/>
</dbReference>
<evidence type="ECO:0000256" key="7">
    <source>
        <dbReference type="ARBA" id="ARBA00022692"/>
    </source>
</evidence>
<keyword evidence="13 14" id="KW-0472">Membrane</keyword>
<evidence type="ECO:0000256" key="12">
    <source>
        <dbReference type="ARBA" id="ARBA00023012"/>
    </source>
</evidence>
<dbReference type="Proteomes" id="UP000321199">
    <property type="component" value="Chromosome"/>
</dbReference>
<dbReference type="InterPro" id="IPR005467">
    <property type="entry name" value="His_kinase_dom"/>
</dbReference>
<evidence type="ECO:0000256" key="13">
    <source>
        <dbReference type="ARBA" id="ARBA00023136"/>
    </source>
</evidence>
<gene>
    <name evidence="17" type="ORF">FOZ74_04100</name>
</gene>
<keyword evidence="11 14" id="KW-1133">Transmembrane helix</keyword>
<dbReference type="InterPro" id="IPR003660">
    <property type="entry name" value="HAMP_dom"/>
</dbReference>